<dbReference type="Gene3D" id="3.40.50.150">
    <property type="entry name" value="Vaccinia Virus protein VP39"/>
    <property type="match status" value="1"/>
</dbReference>
<name>A0ABQ8FNR4_9FUNG</name>
<dbReference type="Proteomes" id="UP001648503">
    <property type="component" value="Unassembled WGS sequence"/>
</dbReference>
<gene>
    <name evidence="1" type="ORF">BASA50_001617</name>
</gene>
<protein>
    <recommendedName>
        <fullName evidence="3">Methyltransferase domain-containing protein</fullName>
    </recommendedName>
</protein>
<evidence type="ECO:0000313" key="1">
    <source>
        <dbReference type="EMBL" id="KAH6601427.1"/>
    </source>
</evidence>
<accession>A0ABQ8FNR4</accession>
<dbReference type="InterPro" id="IPR029063">
    <property type="entry name" value="SAM-dependent_MTases_sf"/>
</dbReference>
<dbReference type="InterPro" id="IPR019410">
    <property type="entry name" value="Methyltransf_16"/>
</dbReference>
<dbReference type="Pfam" id="PF10294">
    <property type="entry name" value="Methyltransf_16"/>
    <property type="match status" value="1"/>
</dbReference>
<dbReference type="SUPFAM" id="SSF53335">
    <property type="entry name" value="S-adenosyl-L-methionine-dependent methyltransferases"/>
    <property type="match status" value="1"/>
</dbReference>
<dbReference type="PANTHER" id="PTHR14614">
    <property type="entry name" value="HEPATOCELLULAR CARCINOMA-ASSOCIATED ANTIGEN"/>
    <property type="match status" value="1"/>
</dbReference>
<sequence>MATAVTPMPDSRDNIILAPDSRLLPPDLLCRDSYAIGPLASHTIQLWRVREPKRLSMDMPAVKSDLWAHVWAASLLLAHVSSVVIAKQVVAATVLDIGTGMGISSIALAQAGAASVVATDFAPEALEMGRLNAELNGISSFKLDFRYLNWHEPLDAALVGRFDIVVGADVTYMRNALGGIVRVIGDSLLPGGVAVIVDAGRPMVEDFEDLCFDQGLVATHYDLFKYQTAVCILRKAAIIVVTKGEPSQRSVAVHQHIAEFCKMSTGAPHPPQEIHANEFGCCQKT</sequence>
<comment type="caution">
    <text evidence="1">The sequence shown here is derived from an EMBL/GenBank/DDBJ whole genome shotgun (WGS) entry which is preliminary data.</text>
</comment>
<keyword evidence="2" id="KW-1185">Reference proteome</keyword>
<dbReference type="EMBL" id="JAFCIX010000006">
    <property type="protein sequence ID" value="KAH6601427.1"/>
    <property type="molecule type" value="Genomic_DNA"/>
</dbReference>
<evidence type="ECO:0000313" key="2">
    <source>
        <dbReference type="Proteomes" id="UP001648503"/>
    </source>
</evidence>
<proteinExistence type="predicted"/>
<organism evidence="1 2">
    <name type="scientific">Batrachochytrium salamandrivorans</name>
    <dbReference type="NCBI Taxonomy" id="1357716"/>
    <lineage>
        <taxon>Eukaryota</taxon>
        <taxon>Fungi</taxon>
        <taxon>Fungi incertae sedis</taxon>
        <taxon>Chytridiomycota</taxon>
        <taxon>Chytridiomycota incertae sedis</taxon>
        <taxon>Chytridiomycetes</taxon>
        <taxon>Rhizophydiales</taxon>
        <taxon>Rhizophydiales incertae sedis</taxon>
        <taxon>Batrachochytrium</taxon>
    </lineage>
</organism>
<evidence type="ECO:0008006" key="3">
    <source>
        <dbReference type="Google" id="ProtNLM"/>
    </source>
</evidence>
<reference evidence="1 2" key="1">
    <citation type="submission" date="2021-02" db="EMBL/GenBank/DDBJ databases">
        <title>Variation within the Batrachochytrium salamandrivorans European outbreak.</title>
        <authorList>
            <person name="Kelly M."/>
            <person name="Pasmans F."/>
            <person name="Shea T.P."/>
            <person name="Munoz J.F."/>
            <person name="Carranza S."/>
            <person name="Cuomo C.A."/>
            <person name="Martel A."/>
        </authorList>
    </citation>
    <scope>NUCLEOTIDE SEQUENCE [LARGE SCALE GENOMIC DNA]</scope>
    <source>
        <strain evidence="1 2">AMFP18/2</strain>
    </source>
</reference>
<dbReference type="CDD" id="cd02440">
    <property type="entry name" value="AdoMet_MTases"/>
    <property type="match status" value="1"/>
</dbReference>